<keyword evidence="6" id="KW-0539">Nucleus</keyword>
<dbReference type="GO" id="GO:0006357">
    <property type="term" value="P:regulation of transcription by RNA polymerase II"/>
    <property type="evidence" value="ECO:0007669"/>
    <property type="project" value="TreeGrafter"/>
</dbReference>
<keyword evidence="6" id="KW-0804">Transcription</keyword>
<dbReference type="GO" id="GO:0008270">
    <property type="term" value="F:zinc ion binding"/>
    <property type="evidence" value="ECO:0007669"/>
    <property type="project" value="UniProtKB-KW"/>
</dbReference>
<dbReference type="InterPro" id="IPR006612">
    <property type="entry name" value="THAP_Znf"/>
</dbReference>
<evidence type="ECO:0000256" key="3">
    <source>
        <dbReference type="ARBA" id="ARBA00022833"/>
    </source>
</evidence>
<dbReference type="Gene3D" id="6.20.210.20">
    <property type="entry name" value="THAP domain"/>
    <property type="match status" value="1"/>
</dbReference>
<dbReference type="PANTHER" id="PTHR46600">
    <property type="entry name" value="THAP DOMAIN-CONTAINING"/>
    <property type="match status" value="1"/>
</dbReference>
<accession>A0A4W5L7P6</accession>
<comment type="subcellular location">
    <subcellularLocation>
        <location evidence="6">Nucleus</location>
        <location evidence="6">Nucleoplasm</location>
    </subcellularLocation>
</comment>
<evidence type="ECO:0000256" key="4">
    <source>
        <dbReference type="ARBA" id="ARBA00023125"/>
    </source>
</evidence>
<dbReference type="STRING" id="62062.ENSHHUP00000021656"/>
<dbReference type="GO" id="GO:0003700">
    <property type="term" value="F:DNA-binding transcription factor activity"/>
    <property type="evidence" value="ECO:0007669"/>
    <property type="project" value="UniProtKB-UniRule"/>
</dbReference>
<reference evidence="8" key="2">
    <citation type="submission" date="2025-08" db="UniProtKB">
        <authorList>
            <consortium name="Ensembl"/>
        </authorList>
    </citation>
    <scope>IDENTIFICATION</scope>
</reference>
<keyword evidence="4 5" id="KW-0238">DNA-binding</keyword>
<dbReference type="Ensembl" id="ENSHHUT00000022468.1">
    <property type="protein sequence ID" value="ENSHHUP00000021656.1"/>
    <property type="gene ID" value="ENSHHUG00000013563.1"/>
</dbReference>
<keyword evidence="9" id="KW-1185">Reference proteome</keyword>
<name>A0A4W5L7P6_9TELE</name>
<evidence type="ECO:0000259" key="7">
    <source>
        <dbReference type="PROSITE" id="PS50950"/>
    </source>
</evidence>
<dbReference type="SMART" id="SM00980">
    <property type="entry name" value="THAP"/>
    <property type="match status" value="1"/>
</dbReference>
<dbReference type="InterPro" id="IPR038441">
    <property type="entry name" value="THAP_Znf_sf"/>
</dbReference>
<evidence type="ECO:0000256" key="2">
    <source>
        <dbReference type="ARBA" id="ARBA00022771"/>
    </source>
</evidence>
<evidence type="ECO:0000313" key="9">
    <source>
        <dbReference type="Proteomes" id="UP000314982"/>
    </source>
</evidence>
<keyword evidence="6" id="KW-0131">Cell cycle</keyword>
<dbReference type="Pfam" id="PF05485">
    <property type="entry name" value="THAP"/>
    <property type="match status" value="1"/>
</dbReference>
<reference evidence="8" key="3">
    <citation type="submission" date="2025-09" db="UniProtKB">
        <authorList>
            <consortium name="Ensembl"/>
        </authorList>
    </citation>
    <scope>IDENTIFICATION</scope>
</reference>
<reference evidence="9" key="1">
    <citation type="submission" date="2018-06" db="EMBL/GenBank/DDBJ databases">
        <title>Genome assembly of Danube salmon.</title>
        <authorList>
            <person name="Macqueen D.J."/>
            <person name="Gundappa M.K."/>
        </authorList>
    </citation>
    <scope>NUCLEOTIDE SEQUENCE [LARGE SCALE GENOMIC DNA]</scope>
</reference>
<evidence type="ECO:0000256" key="5">
    <source>
        <dbReference type="PROSITE-ProRule" id="PRU00309"/>
    </source>
</evidence>
<organism evidence="8 9">
    <name type="scientific">Hucho hucho</name>
    <name type="common">huchen</name>
    <dbReference type="NCBI Taxonomy" id="62062"/>
    <lineage>
        <taxon>Eukaryota</taxon>
        <taxon>Metazoa</taxon>
        <taxon>Chordata</taxon>
        <taxon>Craniata</taxon>
        <taxon>Vertebrata</taxon>
        <taxon>Euteleostomi</taxon>
        <taxon>Actinopterygii</taxon>
        <taxon>Neopterygii</taxon>
        <taxon>Teleostei</taxon>
        <taxon>Protacanthopterygii</taxon>
        <taxon>Salmoniformes</taxon>
        <taxon>Salmonidae</taxon>
        <taxon>Salmoninae</taxon>
        <taxon>Hucho</taxon>
    </lineage>
</organism>
<sequence length="146" mass="16671">VPLWRWENLPEGQPSLQATGNAFHRYPVKDPERCKRWLIAVRHIKYNVKTPVATLNSLRVCSAHFREDDYERDFQTEIMGTKNKRRLKDTAVPSIFPWTGSAVPKYRGAVEKRKRAEVGLLMGAVVLVASSYCLSLYSHCGSNYCA</sequence>
<feature type="domain" description="THAP-type" evidence="7">
    <location>
        <begin position="1"/>
        <end position="96"/>
    </location>
</feature>
<dbReference type="PROSITE" id="PS50950">
    <property type="entry name" value="ZF_THAP"/>
    <property type="match status" value="1"/>
</dbReference>
<protein>
    <recommendedName>
        <fullName evidence="6">THAP domain-containing protein 1</fullName>
    </recommendedName>
</protein>
<dbReference type="InterPro" id="IPR026516">
    <property type="entry name" value="THAP1/10"/>
</dbReference>
<dbReference type="SMART" id="SM00692">
    <property type="entry name" value="DM3"/>
    <property type="match status" value="1"/>
</dbReference>
<evidence type="ECO:0000313" key="8">
    <source>
        <dbReference type="Ensembl" id="ENSHHUP00000021656.1"/>
    </source>
</evidence>
<dbReference type="Proteomes" id="UP000314982">
    <property type="component" value="Unassembled WGS sequence"/>
</dbReference>
<dbReference type="PANTHER" id="PTHR46600:SF7">
    <property type="entry name" value="SI:DKEY-228B2.6-RELATED"/>
    <property type="match status" value="1"/>
</dbReference>
<keyword evidence="2 5" id="KW-0863">Zinc-finger</keyword>
<keyword evidence="3" id="KW-0862">Zinc</keyword>
<evidence type="ECO:0000256" key="6">
    <source>
        <dbReference type="RuleBase" id="RU369073"/>
    </source>
</evidence>
<proteinExistence type="inferred from homology"/>
<comment type="similarity">
    <text evidence="6">Belongs to the THAP1 family.</text>
</comment>
<evidence type="ECO:0000256" key="1">
    <source>
        <dbReference type="ARBA" id="ARBA00022723"/>
    </source>
</evidence>
<dbReference type="AlphaFoldDB" id="A0A4W5L7P6"/>
<dbReference type="GO" id="GO:0000978">
    <property type="term" value="F:RNA polymerase II cis-regulatory region sequence-specific DNA binding"/>
    <property type="evidence" value="ECO:0007669"/>
    <property type="project" value="TreeGrafter"/>
</dbReference>
<dbReference type="GeneTree" id="ENSGT00940000177219"/>
<keyword evidence="6" id="KW-0805">Transcription regulation</keyword>
<dbReference type="GO" id="GO:0005654">
    <property type="term" value="C:nucleoplasm"/>
    <property type="evidence" value="ECO:0007669"/>
    <property type="project" value="UniProtKB-SubCell"/>
</dbReference>
<dbReference type="SUPFAM" id="SSF57716">
    <property type="entry name" value="Glucocorticoid receptor-like (DNA-binding domain)"/>
    <property type="match status" value="1"/>
</dbReference>
<comment type="function">
    <text evidence="6">DNA-binding transcription regulator that regulates endothelial cell proliferation and G1/S cell-cycle progression. Specifically binds the 5'-[AT]NTNN[GT]GGCA[AGT]-3' core DNA sequence and acts by modulating expression of pRB-E2F cell-cycle target genes.</text>
</comment>
<keyword evidence="1" id="KW-0479">Metal-binding</keyword>
<keyword evidence="6" id="KW-0175">Coiled coil</keyword>
<dbReference type="GO" id="GO:0001935">
    <property type="term" value="P:endothelial cell proliferation"/>
    <property type="evidence" value="ECO:0007669"/>
    <property type="project" value="UniProtKB-UniRule"/>
</dbReference>